<dbReference type="SUPFAM" id="SSF143430">
    <property type="entry name" value="TTP0101/SSO1404-like"/>
    <property type="match status" value="1"/>
</dbReference>
<dbReference type="EC" id="3.1.-.-" evidence="9"/>
<dbReference type="HAMAP" id="MF_01471">
    <property type="entry name" value="Cas2"/>
    <property type="match status" value="1"/>
</dbReference>
<keyword evidence="8 9" id="KW-0051">Antiviral defense</keyword>
<dbReference type="GO" id="GO:0043571">
    <property type="term" value="P:maintenance of CRISPR repeat elements"/>
    <property type="evidence" value="ECO:0007669"/>
    <property type="project" value="UniProtKB-UniRule"/>
</dbReference>
<dbReference type="NCBIfam" id="TIGR01573">
    <property type="entry name" value="cas2"/>
    <property type="match status" value="1"/>
</dbReference>
<dbReference type="Pfam" id="PF09827">
    <property type="entry name" value="CRISPR_Cas2"/>
    <property type="match status" value="1"/>
</dbReference>
<keyword evidence="6 9" id="KW-0378">Hydrolase</keyword>
<dbReference type="AlphaFoldDB" id="A0A4S3KPA1"/>
<comment type="subunit">
    <text evidence="9">Homodimer, forms a heterotetramer with a Cas1 homodimer.</text>
</comment>
<dbReference type="PANTHER" id="PTHR34405">
    <property type="entry name" value="CRISPR-ASSOCIATED ENDORIBONUCLEASE CAS2"/>
    <property type="match status" value="1"/>
</dbReference>
<dbReference type="Proteomes" id="UP000307749">
    <property type="component" value="Unassembled WGS sequence"/>
</dbReference>
<feature type="region of interest" description="Disordered" evidence="10">
    <location>
        <begin position="22"/>
        <end position="45"/>
    </location>
</feature>
<evidence type="ECO:0000313" key="12">
    <source>
        <dbReference type="Proteomes" id="UP000307749"/>
    </source>
</evidence>
<gene>
    <name evidence="9" type="primary">cas2</name>
    <name evidence="11" type="ORF">B1806_07495</name>
</gene>
<dbReference type="PANTHER" id="PTHR34405:SF3">
    <property type="entry name" value="CRISPR-ASSOCIATED ENDORIBONUCLEASE CAS2 3"/>
    <property type="match status" value="1"/>
</dbReference>
<keyword evidence="12" id="KW-1185">Reference proteome</keyword>
<dbReference type="CDD" id="cd09725">
    <property type="entry name" value="Cas2_I_II_III"/>
    <property type="match status" value="1"/>
</dbReference>
<keyword evidence="4 9" id="KW-0479">Metal-binding</keyword>
<evidence type="ECO:0000256" key="5">
    <source>
        <dbReference type="ARBA" id="ARBA00022759"/>
    </source>
</evidence>
<dbReference type="InterPro" id="IPR021127">
    <property type="entry name" value="CRISPR_associated_Cas2"/>
</dbReference>
<evidence type="ECO:0000256" key="3">
    <source>
        <dbReference type="ARBA" id="ARBA00022722"/>
    </source>
</evidence>
<dbReference type="EMBL" id="MWQO01000023">
    <property type="protein sequence ID" value="THD10690.1"/>
    <property type="molecule type" value="Genomic_DNA"/>
</dbReference>
<evidence type="ECO:0000256" key="9">
    <source>
        <dbReference type="HAMAP-Rule" id="MF_01471"/>
    </source>
</evidence>
<keyword evidence="7 9" id="KW-0460">Magnesium</keyword>
<reference evidence="11 12" key="1">
    <citation type="submission" date="2017-02" db="EMBL/GenBank/DDBJ databases">
        <title>Whole genome sequencing of Metallibacterium scheffleri DSM 24874 (T).</title>
        <authorList>
            <person name="Kumar S."/>
            <person name="Patil P."/>
            <person name="Patil P.B."/>
        </authorList>
    </citation>
    <scope>NUCLEOTIDE SEQUENCE [LARGE SCALE GENOMIC DNA]</scope>
    <source>
        <strain evidence="11 12">DSM 24874</strain>
    </source>
</reference>
<feature type="binding site" evidence="9">
    <location>
        <position position="56"/>
    </location>
    <ligand>
        <name>Mg(2+)</name>
        <dbReference type="ChEBI" id="CHEBI:18420"/>
        <note>catalytic</note>
    </ligand>
</feature>
<evidence type="ECO:0000256" key="1">
    <source>
        <dbReference type="ARBA" id="ARBA00001946"/>
    </source>
</evidence>
<dbReference type="GO" id="GO:0016787">
    <property type="term" value="F:hydrolase activity"/>
    <property type="evidence" value="ECO:0007669"/>
    <property type="project" value="UniProtKB-KW"/>
</dbReference>
<comment type="cofactor">
    <cofactor evidence="1 9">
        <name>Mg(2+)</name>
        <dbReference type="ChEBI" id="CHEBI:18420"/>
    </cofactor>
</comment>
<keyword evidence="3 9" id="KW-0540">Nuclease</keyword>
<evidence type="ECO:0000256" key="7">
    <source>
        <dbReference type="ARBA" id="ARBA00022842"/>
    </source>
</evidence>
<dbReference type="GO" id="GO:0051607">
    <property type="term" value="P:defense response to virus"/>
    <property type="evidence" value="ECO:0007669"/>
    <property type="project" value="UniProtKB-UniRule"/>
</dbReference>
<dbReference type="Gene3D" id="3.30.70.240">
    <property type="match status" value="1"/>
</dbReference>
<dbReference type="OrthoDB" id="9798176at2"/>
<comment type="similarity">
    <text evidence="2 9">Belongs to the CRISPR-associated endoribonuclease Cas2 protein family.</text>
</comment>
<name>A0A4S3KPA1_9GAMM</name>
<evidence type="ECO:0000256" key="6">
    <source>
        <dbReference type="ARBA" id="ARBA00022801"/>
    </source>
</evidence>
<accession>A0A4S3KPA1</accession>
<evidence type="ECO:0000256" key="8">
    <source>
        <dbReference type="ARBA" id="ARBA00023118"/>
    </source>
</evidence>
<proteinExistence type="inferred from homology"/>
<evidence type="ECO:0000256" key="10">
    <source>
        <dbReference type="SAM" id="MobiDB-lite"/>
    </source>
</evidence>
<sequence>MHHGQGRPPALLHRLGASRAAPTPSLASAHARSVARHQPGPEPVSASTRTWLVAYDIRDPKRLRSVHRTLRKQGIATQYSLFTLLADDAGLDELFAQLASLIDPRRDDVRAYAIPARARVWSLGRPTLPQDIELTGTQAAAHLLDLLGARAAARQSSAQGHPDHA</sequence>
<protein>
    <recommendedName>
        <fullName evidence="9">CRISPR-associated endoribonuclease Cas2</fullName>
        <ecNumber evidence="9">3.1.-.-</ecNumber>
    </recommendedName>
</protein>
<organism evidence="11 12">
    <name type="scientific">Metallibacterium scheffleri</name>
    <dbReference type="NCBI Taxonomy" id="993689"/>
    <lineage>
        <taxon>Bacteria</taxon>
        <taxon>Pseudomonadati</taxon>
        <taxon>Pseudomonadota</taxon>
        <taxon>Gammaproteobacteria</taxon>
        <taxon>Lysobacterales</taxon>
        <taxon>Rhodanobacteraceae</taxon>
        <taxon>Metallibacterium</taxon>
    </lineage>
</organism>
<comment type="function">
    <text evidence="9">CRISPR (clustered regularly interspaced short palindromic repeat), is an adaptive immune system that provides protection against mobile genetic elements (viruses, transposable elements and conjugative plasmids). CRISPR clusters contain sequences complementary to antecedent mobile elements and target invading nucleic acids. CRISPR clusters are transcribed and processed into CRISPR RNA (crRNA). Functions as a ssRNA-specific endoribonuclease. Involved in the integration of spacer DNA into the CRISPR cassette.</text>
</comment>
<dbReference type="STRING" id="993689.GCA_002077135_00979"/>
<dbReference type="InterPro" id="IPR019199">
    <property type="entry name" value="Virulence_VapD/CRISPR_Cas2"/>
</dbReference>
<dbReference type="GO" id="GO:0004521">
    <property type="term" value="F:RNA endonuclease activity"/>
    <property type="evidence" value="ECO:0007669"/>
    <property type="project" value="InterPro"/>
</dbReference>
<evidence type="ECO:0000313" key="11">
    <source>
        <dbReference type="EMBL" id="THD10690.1"/>
    </source>
</evidence>
<evidence type="ECO:0000256" key="4">
    <source>
        <dbReference type="ARBA" id="ARBA00022723"/>
    </source>
</evidence>
<comment type="caution">
    <text evidence="11">The sequence shown here is derived from an EMBL/GenBank/DDBJ whole genome shotgun (WGS) entry which is preliminary data.</text>
</comment>
<keyword evidence="5 9" id="KW-0255">Endonuclease</keyword>
<dbReference type="GO" id="GO:0046872">
    <property type="term" value="F:metal ion binding"/>
    <property type="evidence" value="ECO:0007669"/>
    <property type="project" value="UniProtKB-UniRule"/>
</dbReference>
<evidence type="ECO:0000256" key="2">
    <source>
        <dbReference type="ARBA" id="ARBA00009959"/>
    </source>
</evidence>